<dbReference type="EMBL" id="JH993090">
    <property type="protein sequence ID" value="EKX35474.1"/>
    <property type="molecule type" value="Genomic_DNA"/>
</dbReference>
<evidence type="ECO:0000256" key="1">
    <source>
        <dbReference type="SAM" id="MobiDB-lite"/>
    </source>
</evidence>
<reference evidence="4" key="2">
    <citation type="submission" date="2012-11" db="EMBL/GenBank/DDBJ databases">
        <authorList>
            <person name="Kuo A."/>
            <person name="Curtis B.A."/>
            <person name="Tanifuji G."/>
            <person name="Burki F."/>
            <person name="Gruber A."/>
            <person name="Irimia M."/>
            <person name="Maruyama S."/>
            <person name="Arias M.C."/>
            <person name="Ball S.G."/>
            <person name="Gile G.H."/>
            <person name="Hirakawa Y."/>
            <person name="Hopkins J.F."/>
            <person name="Rensing S.A."/>
            <person name="Schmutz J."/>
            <person name="Symeonidi A."/>
            <person name="Elias M."/>
            <person name="Eveleigh R.J."/>
            <person name="Herman E.K."/>
            <person name="Klute M.J."/>
            <person name="Nakayama T."/>
            <person name="Obornik M."/>
            <person name="Reyes-Prieto A."/>
            <person name="Armbrust E.V."/>
            <person name="Aves S.J."/>
            <person name="Beiko R.G."/>
            <person name="Coutinho P."/>
            <person name="Dacks J.B."/>
            <person name="Durnford D.G."/>
            <person name="Fast N.M."/>
            <person name="Green B.R."/>
            <person name="Grisdale C."/>
            <person name="Hempe F."/>
            <person name="Henrissat B."/>
            <person name="Hoppner M.P."/>
            <person name="Ishida K.-I."/>
            <person name="Kim E."/>
            <person name="Koreny L."/>
            <person name="Kroth P.G."/>
            <person name="Liu Y."/>
            <person name="Malik S.-B."/>
            <person name="Maier U.G."/>
            <person name="McRose D."/>
            <person name="Mock T."/>
            <person name="Neilson J.A."/>
            <person name="Onodera N.T."/>
            <person name="Poole A.M."/>
            <person name="Pritham E.J."/>
            <person name="Richards T.A."/>
            <person name="Rocap G."/>
            <person name="Roy S.W."/>
            <person name="Sarai C."/>
            <person name="Schaack S."/>
            <person name="Shirato S."/>
            <person name="Slamovits C.H."/>
            <person name="Spencer D.F."/>
            <person name="Suzuki S."/>
            <person name="Worden A.Z."/>
            <person name="Zauner S."/>
            <person name="Barry K."/>
            <person name="Bell C."/>
            <person name="Bharti A.K."/>
            <person name="Crow J.A."/>
            <person name="Grimwood J."/>
            <person name="Kramer R."/>
            <person name="Lindquist E."/>
            <person name="Lucas S."/>
            <person name="Salamov A."/>
            <person name="McFadden G.I."/>
            <person name="Lane C.E."/>
            <person name="Keeling P.J."/>
            <person name="Gray M.W."/>
            <person name="Grigoriev I.V."/>
            <person name="Archibald J.M."/>
        </authorList>
    </citation>
    <scope>NUCLEOTIDE SEQUENCE</scope>
    <source>
        <strain evidence="4">CCMP2712</strain>
    </source>
</reference>
<reference evidence="2 4" key="1">
    <citation type="journal article" date="2012" name="Nature">
        <title>Algal genomes reveal evolutionary mosaicism and the fate of nucleomorphs.</title>
        <authorList>
            <consortium name="DOE Joint Genome Institute"/>
            <person name="Curtis B.A."/>
            <person name="Tanifuji G."/>
            <person name="Burki F."/>
            <person name="Gruber A."/>
            <person name="Irimia M."/>
            <person name="Maruyama S."/>
            <person name="Arias M.C."/>
            <person name="Ball S.G."/>
            <person name="Gile G.H."/>
            <person name="Hirakawa Y."/>
            <person name="Hopkins J.F."/>
            <person name="Kuo A."/>
            <person name="Rensing S.A."/>
            <person name="Schmutz J."/>
            <person name="Symeonidi A."/>
            <person name="Elias M."/>
            <person name="Eveleigh R.J."/>
            <person name="Herman E.K."/>
            <person name="Klute M.J."/>
            <person name="Nakayama T."/>
            <person name="Obornik M."/>
            <person name="Reyes-Prieto A."/>
            <person name="Armbrust E.V."/>
            <person name="Aves S.J."/>
            <person name="Beiko R.G."/>
            <person name="Coutinho P."/>
            <person name="Dacks J.B."/>
            <person name="Durnford D.G."/>
            <person name="Fast N.M."/>
            <person name="Green B.R."/>
            <person name="Grisdale C.J."/>
            <person name="Hempel F."/>
            <person name="Henrissat B."/>
            <person name="Hoppner M.P."/>
            <person name="Ishida K."/>
            <person name="Kim E."/>
            <person name="Koreny L."/>
            <person name="Kroth P.G."/>
            <person name="Liu Y."/>
            <person name="Malik S.B."/>
            <person name="Maier U.G."/>
            <person name="McRose D."/>
            <person name="Mock T."/>
            <person name="Neilson J.A."/>
            <person name="Onodera N.T."/>
            <person name="Poole A.M."/>
            <person name="Pritham E.J."/>
            <person name="Richards T.A."/>
            <person name="Rocap G."/>
            <person name="Roy S.W."/>
            <person name="Sarai C."/>
            <person name="Schaack S."/>
            <person name="Shirato S."/>
            <person name="Slamovits C.H."/>
            <person name="Spencer D.F."/>
            <person name="Suzuki S."/>
            <person name="Worden A.Z."/>
            <person name="Zauner S."/>
            <person name="Barry K."/>
            <person name="Bell C."/>
            <person name="Bharti A.K."/>
            <person name="Crow J.A."/>
            <person name="Grimwood J."/>
            <person name="Kramer R."/>
            <person name="Lindquist E."/>
            <person name="Lucas S."/>
            <person name="Salamov A."/>
            <person name="McFadden G.I."/>
            <person name="Lane C.E."/>
            <person name="Keeling P.J."/>
            <person name="Gray M.W."/>
            <person name="Grigoriev I.V."/>
            <person name="Archibald J.M."/>
        </authorList>
    </citation>
    <scope>NUCLEOTIDE SEQUENCE</scope>
    <source>
        <strain evidence="2 4">CCMP2712</strain>
    </source>
</reference>
<dbReference type="HOGENOM" id="CLU_1083558_0_0_1"/>
<sequence length="257" mass="28288">MTVEPSQLPNHQRKRLCEQGPDISPPRPDVTALRTGMKPDDARACTMNPGAIMDSVVDHTLDLKHKVWRTRLECTAYIEHINMRDGHKEVRQPQVPTLHGTRGYVLKCTCFTWTGASGHRVQPVGSGLLACEDGVLFPARLRARLSLEGLNIWQGGKLVNFPGENTPVFLSQETVLLVSPSTARGVDADGATVDPALRLEQDRTFTQTVGMQKEPSQLTTTLDATISCHTTKLYGLQTSTAKAQGISVRWITHKGEE</sequence>
<name>L1IHQ5_GUITC</name>
<protein>
    <submittedName>
        <fullName evidence="2 3">Uncharacterized protein</fullName>
    </submittedName>
</protein>
<dbReference type="KEGG" id="gtt:GUITHDRAFT_118391"/>
<keyword evidence="4" id="KW-1185">Reference proteome</keyword>
<evidence type="ECO:0000313" key="2">
    <source>
        <dbReference type="EMBL" id="EKX35474.1"/>
    </source>
</evidence>
<feature type="compositionally biased region" description="Polar residues" evidence="1">
    <location>
        <begin position="1"/>
        <end position="10"/>
    </location>
</feature>
<dbReference type="PaxDb" id="55529-EKX35474"/>
<gene>
    <name evidence="2" type="ORF">GUITHDRAFT_118391</name>
</gene>
<dbReference type="Proteomes" id="UP000011087">
    <property type="component" value="Unassembled WGS sequence"/>
</dbReference>
<reference evidence="3" key="3">
    <citation type="submission" date="2016-03" db="UniProtKB">
        <authorList>
            <consortium name="EnsemblProtists"/>
        </authorList>
    </citation>
    <scope>IDENTIFICATION</scope>
</reference>
<dbReference type="RefSeq" id="XP_005822454.1">
    <property type="nucleotide sequence ID" value="XM_005822397.1"/>
</dbReference>
<proteinExistence type="predicted"/>
<dbReference type="GeneID" id="17292179"/>
<accession>L1IHQ5</accession>
<feature type="region of interest" description="Disordered" evidence="1">
    <location>
        <begin position="1"/>
        <end position="30"/>
    </location>
</feature>
<organism evidence="2">
    <name type="scientific">Guillardia theta (strain CCMP2712)</name>
    <name type="common">Cryptophyte</name>
    <dbReference type="NCBI Taxonomy" id="905079"/>
    <lineage>
        <taxon>Eukaryota</taxon>
        <taxon>Cryptophyceae</taxon>
        <taxon>Pyrenomonadales</taxon>
        <taxon>Geminigeraceae</taxon>
        <taxon>Guillardia</taxon>
    </lineage>
</organism>
<dbReference type="EnsemblProtists" id="EKX35474">
    <property type="protein sequence ID" value="EKX35474"/>
    <property type="gene ID" value="GUITHDRAFT_118391"/>
</dbReference>
<dbReference type="AlphaFoldDB" id="L1IHQ5"/>
<evidence type="ECO:0000313" key="3">
    <source>
        <dbReference type="EnsemblProtists" id="EKX35474"/>
    </source>
</evidence>
<evidence type="ECO:0000313" key="4">
    <source>
        <dbReference type="Proteomes" id="UP000011087"/>
    </source>
</evidence>